<keyword evidence="3" id="KW-1185">Reference proteome</keyword>
<comment type="caution">
    <text evidence="2">The sequence shown here is derived from an EMBL/GenBank/DDBJ whole genome shotgun (WGS) entry which is preliminary data.</text>
</comment>
<accession>A0A916JDK4</accession>
<dbReference type="AlphaFoldDB" id="A0A916JDK4"/>
<proteinExistence type="predicted"/>
<protein>
    <recommendedName>
        <fullName evidence="4">Esterase</fullName>
    </recommendedName>
</protein>
<dbReference type="InterPro" id="IPR029058">
    <property type="entry name" value="AB_hydrolase_fold"/>
</dbReference>
<evidence type="ECO:0000313" key="2">
    <source>
        <dbReference type="EMBL" id="CAG5005185.1"/>
    </source>
</evidence>
<organism evidence="2 3">
    <name type="scientific">Dyadobacter helix</name>
    <dbReference type="NCBI Taxonomy" id="2822344"/>
    <lineage>
        <taxon>Bacteria</taxon>
        <taxon>Pseudomonadati</taxon>
        <taxon>Bacteroidota</taxon>
        <taxon>Cytophagia</taxon>
        <taxon>Cytophagales</taxon>
        <taxon>Spirosomataceae</taxon>
        <taxon>Dyadobacter</taxon>
    </lineage>
</organism>
<dbReference type="Proteomes" id="UP000680038">
    <property type="component" value="Unassembled WGS sequence"/>
</dbReference>
<evidence type="ECO:0008006" key="4">
    <source>
        <dbReference type="Google" id="ProtNLM"/>
    </source>
</evidence>
<dbReference type="RefSeq" id="WP_215240018.1">
    <property type="nucleotide sequence ID" value="NZ_CAJRAF010000002.1"/>
</dbReference>
<gene>
    <name evidence="2" type="ORF">DYBT9275_03532</name>
</gene>
<evidence type="ECO:0000256" key="1">
    <source>
        <dbReference type="SAM" id="Phobius"/>
    </source>
</evidence>
<keyword evidence="1" id="KW-0472">Membrane</keyword>
<feature type="transmembrane region" description="Helical" evidence="1">
    <location>
        <begin position="21"/>
        <end position="40"/>
    </location>
</feature>
<sequence length="243" mass="28172">MQREIREWFSPSLNKQMEVAVYGHYGFALLMIPTAASGFLEYEEKGLLNSIRPYIDSGKVKVYCINTINSESWLNPYMHGYDKAVRHQAYNEYVLKEVIPFIKDTSSPKNEIIACGAAFGALHAANLFFKYPDVINGIIAMSGCYDLSVYTDGYYDENVYFNSPVHYLPQLKAEWHLSLYRNSRHIHFVTGSGAYEVPDYSRHISAILSSKDVPHELDIWGADIDHDWWAWHRMLPYYLETRF</sequence>
<keyword evidence="1" id="KW-0812">Transmembrane</keyword>
<dbReference type="SUPFAM" id="SSF53474">
    <property type="entry name" value="alpha/beta-Hydrolases"/>
    <property type="match status" value="1"/>
</dbReference>
<evidence type="ECO:0000313" key="3">
    <source>
        <dbReference type="Proteomes" id="UP000680038"/>
    </source>
</evidence>
<dbReference type="EMBL" id="CAJRAF010000002">
    <property type="protein sequence ID" value="CAG5005185.1"/>
    <property type="molecule type" value="Genomic_DNA"/>
</dbReference>
<reference evidence="2" key="1">
    <citation type="submission" date="2021-04" db="EMBL/GenBank/DDBJ databases">
        <authorList>
            <person name="Rodrigo-Torres L."/>
            <person name="Arahal R. D."/>
            <person name="Lucena T."/>
        </authorList>
    </citation>
    <scope>NUCLEOTIDE SEQUENCE</scope>
    <source>
        <strain evidence="2">CECT 9275</strain>
    </source>
</reference>
<name>A0A916JDK4_9BACT</name>
<dbReference type="Gene3D" id="3.40.50.1820">
    <property type="entry name" value="alpha/beta hydrolase"/>
    <property type="match status" value="1"/>
</dbReference>
<keyword evidence="1" id="KW-1133">Transmembrane helix</keyword>